<dbReference type="RefSeq" id="WP_212228016.1">
    <property type="nucleotide sequence ID" value="NZ_JAGUCN010000010.1"/>
</dbReference>
<keyword evidence="3" id="KW-1185">Reference proteome</keyword>
<dbReference type="InterPro" id="IPR008257">
    <property type="entry name" value="Pept_M19"/>
</dbReference>
<proteinExistence type="predicted"/>
<sequence>MKTFDLHCHPTLKPMLTLQKHRKSPWDEVDNIANKIFDSQSNLNQLLDGNCNLACVGLMAIEAAFLKGALVQTVAGPVRYIDKRQIRRMARKVKGYCYPDLLEQEIDSVINNAVNKEEPWERVKWINSMDEYEPDDMDTLYLIATLEGGHALYYGRNESSDINIITDKLKEYRKGDPLRLLYLTLTHISPNVFANHAYAIKILGKKPFLPLGNGISDMGHQVIDTCLNARWEGKPILIDIKHLSMVARKQFYAKYSDKPIIASHVAVTGCSWSTKPIAKFRKKKAHPVYKVKYERQRGHINGTRFNPDSINLYDEDIKAILRSGGLIGLILDERVLGYAKEEKKTSKEFISDSEWNEFIAPMPLAEQQHRHMDDDENQLDEEEERQNEEEETLLLVGEGAKRSMAQQRNHLLHLLNNIMHIMIVGQTMDKPVNPGKHIVIGSDFDGLINAIDCCPAAEDFEFLQYNLEEAIELYASDLIPDPAAFVSDVFYNNGVEFLNKHF</sequence>
<keyword evidence="2" id="KW-0645">Protease</keyword>
<protein>
    <submittedName>
        <fullName evidence="2">Membrane dipeptidase</fullName>
        <ecNumber evidence="2">3.4.13.-</ecNumber>
    </submittedName>
</protein>
<dbReference type="Gene3D" id="3.20.20.140">
    <property type="entry name" value="Metal-dependent hydrolases"/>
    <property type="match status" value="1"/>
</dbReference>
<feature type="compositionally biased region" description="Acidic residues" evidence="1">
    <location>
        <begin position="374"/>
        <end position="389"/>
    </location>
</feature>
<reference evidence="2 3" key="1">
    <citation type="journal article" date="2014" name="Int. J. Syst. Evol. Microbiol.">
        <title>Carboxylicivirga gen. nov. in the family Marinilabiliaceae with two novel species, Carboxylicivirga mesophila sp. nov. and Carboxylicivirga taeanensis sp. nov., and reclassification of Cytophaga fermentans as Saccharicrinis fermentans gen. nov., comb. nov.</title>
        <authorList>
            <person name="Yang S.H."/>
            <person name="Seo H.S."/>
            <person name="Woo J.H."/>
            <person name="Oh H.M."/>
            <person name="Jang H."/>
            <person name="Lee J.H."/>
            <person name="Kim S.J."/>
            <person name="Kwon K.K."/>
        </authorList>
    </citation>
    <scope>NUCLEOTIDE SEQUENCE [LARGE SCALE GENOMIC DNA]</scope>
    <source>
        <strain evidence="2 3">JCM 18290</strain>
    </source>
</reference>
<dbReference type="InterPro" id="IPR032466">
    <property type="entry name" value="Metal_Hydrolase"/>
</dbReference>
<dbReference type="Pfam" id="PF01244">
    <property type="entry name" value="Peptidase_M19"/>
    <property type="match status" value="1"/>
</dbReference>
<dbReference type="EMBL" id="JAGUCN010000010">
    <property type="protein sequence ID" value="MBS2211750.1"/>
    <property type="molecule type" value="Genomic_DNA"/>
</dbReference>
<dbReference type="EC" id="3.4.13.-" evidence="2"/>
<feature type="region of interest" description="Disordered" evidence="1">
    <location>
        <begin position="367"/>
        <end position="389"/>
    </location>
</feature>
<keyword evidence="2" id="KW-0224">Dipeptidase</keyword>
<organism evidence="2 3">
    <name type="scientific">Carboxylicivirga mesophila</name>
    <dbReference type="NCBI Taxonomy" id="1166478"/>
    <lineage>
        <taxon>Bacteria</taxon>
        <taxon>Pseudomonadati</taxon>
        <taxon>Bacteroidota</taxon>
        <taxon>Bacteroidia</taxon>
        <taxon>Marinilabiliales</taxon>
        <taxon>Marinilabiliaceae</taxon>
        <taxon>Carboxylicivirga</taxon>
    </lineage>
</organism>
<evidence type="ECO:0000256" key="1">
    <source>
        <dbReference type="SAM" id="MobiDB-lite"/>
    </source>
</evidence>
<comment type="caution">
    <text evidence="2">The sequence shown here is derived from an EMBL/GenBank/DDBJ whole genome shotgun (WGS) entry which is preliminary data.</text>
</comment>
<evidence type="ECO:0000313" key="2">
    <source>
        <dbReference type="EMBL" id="MBS2211750.1"/>
    </source>
</evidence>
<dbReference type="GO" id="GO:0016805">
    <property type="term" value="F:dipeptidase activity"/>
    <property type="evidence" value="ECO:0007669"/>
    <property type="project" value="UniProtKB-KW"/>
</dbReference>
<dbReference type="SUPFAM" id="SSF51556">
    <property type="entry name" value="Metallo-dependent hydrolases"/>
    <property type="match status" value="1"/>
</dbReference>
<name>A0ABS5K9V1_9BACT</name>
<dbReference type="Proteomes" id="UP000721861">
    <property type="component" value="Unassembled WGS sequence"/>
</dbReference>
<evidence type="ECO:0000313" key="3">
    <source>
        <dbReference type="Proteomes" id="UP000721861"/>
    </source>
</evidence>
<keyword evidence="2" id="KW-0378">Hydrolase</keyword>
<gene>
    <name evidence="2" type="ORF">KEM09_10065</name>
</gene>
<accession>A0ABS5K9V1</accession>